<dbReference type="Proteomes" id="UP000001645">
    <property type="component" value="Unplaced"/>
</dbReference>
<dbReference type="SMART" id="SM00291">
    <property type="entry name" value="ZnF_ZZ"/>
    <property type="match status" value="1"/>
</dbReference>
<dbReference type="InParanoid" id="A0A803Y6D4"/>
<dbReference type="GO" id="GO:0099536">
    <property type="term" value="P:synaptic signaling"/>
    <property type="evidence" value="ECO:0007669"/>
    <property type="project" value="TreeGrafter"/>
</dbReference>
<evidence type="ECO:0000256" key="1">
    <source>
        <dbReference type="ARBA" id="ARBA00000900"/>
    </source>
</evidence>
<dbReference type="EC" id="2.3.2.27" evidence="2"/>
<keyword evidence="5 7" id="KW-0863">Zinc-finger</keyword>
<dbReference type="GO" id="GO:0008270">
    <property type="term" value="F:zinc ion binding"/>
    <property type="evidence" value="ECO:0007669"/>
    <property type="project" value="UniProtKB-KW"/>
</dbReference>
<comment type="catalytic activity">
    <reaction evidence="1">
        <text>S-ubiquitinyl-[E2 ubiquitin-conjugating enzyme]-L-cysteine + [acceptor protein]-L-lysine = [E2 ubiquitin-conjugating enzyme]-L-cysteine + N(6)-ubiquitinyl-[acceptor protein]-L-lysine.</text>
        <dbReference type="EC" id="2.3.2.27"/>
    </reaction>
</comment>
<dbReference type="Gene3D" id="3.30.60.90">
    <property type="match status" value="1"/>
</dbReference>
<organism evidence="9 10">
    <name type="scientific">Meleagris gallopavo</name>
    <name type="common">Wild turkey</name>
    <dbReference type="NCBI Taxonomy" id="9103"/>
    <lineage>
        <taxon>Eukaryota</taxon>
        <taxon>Metazoa</taxon>
        <taxon>Chordata</taxon>
        <taxon>Craniata</taxon>
        <taxon>Vertebrata</taxon>
        <taxon>Euteleostomi</taxon>
        <taxon>Archelosauria</taxon>
        <taxon>Archosauria</taxon>
        <taxon>Dinosauria</taxon>
        <taxon>Saurischia</taxon>
        <taxon>Theropoda</taxon>
        <taxon>Coelurosauria</taxon>
        <taxon>Aves</taxon>
        <taxon>Neognathae</taxon>
        <taxon>Galloanserae</taxon>
        <taxon>Galliformes</taxon>
        <taxon>Phasianidae</taxon>
        <taxon>Meleagridinae</taxon>
        <taxon>Meleagris</taxon>
    </lineage>
</organism>
<evidence type="ECO:0000256" key="2">
    <source>
        <dbReference type="ARBA" id="ARBA00012483"/>
    </source>
</evidence>
<dbReference type="Pfam" id="PF00569">
    <property type="entry name" value="ZZ"/>
    <property type="match status" value="1"/>
</dbReference>
<accession>A0A803Y6D4</accession>
<feature type="domain" description="ZZ-type" evidence="8">
    <location>
        <begin position="1"/>
        <end position="53"/>
    </location>
</feature>
<dbReference type="AlphaFoldDB" id="A0A803Y6D4"/>
<dbReference type="GO" id="GO:0045202">
    <property type="term" value="C:synapse"/>
    <property type="evidence" value="ECO:0007669"/>
    <property type="project" value="GOC"/>
</dbReference>
<keyword evidence="3" id="KW-0808">Transferase</keyword>
<dbReference type="InterPro" id="IPR050774">
    <property type="entry name" value="KCMF1/Dystrophin"/>
</dbReference>
<name>A0A803Y6D4_MELGA</name>
<dbReference type="InterPro" id="IPR043145">
    <property type="entry name" value="Znf_ZZ_sf"/>
</dbReference>
<sequence>HCDACLKGNFRGRRYKCLICYDYDLCATCYESGATTTRHTTDHPMQCILTRVDFGNAASRTSCPGPSGWLPFLPMYRPHLSAWCHLQTCCGCTQCHRLCH</sequence>
<evidence type="ECO:0000313" key="9">
    <source>
        <dbReference type="Ensembl" id="ENSMGAP00000027331.1"/>
    </source>
</evidence>
<dbReference type="GO" id="GO:0061630">
    <property type="term" value="F:ubiquitin protein ligase activity"/>
    <property type="evidence" value="ECO:0007669"/>
    <property type="project" value="UniProtKB-EC"/>
</dbReference>
<dbReference type="GO" id="GO:0005886">
    <property type="term" value="C:plasma membrane"/>
    <property type="evidence" value="ECO:0007669"/>
    <property type="project" value="TreeGrafter"/>
</dbReference>
<evidence type="ECO:0000256" key="6">
    <source>
        <dbReference type="ARBA" id="ARBA00022833"/>
    </source>
</evidence>
<evidence type="ECO:0000256" key="7">
    <source>
        <dbReference type="PROSITE-ProRule" id="PRU00228"/>
    </source>
</evidence>
<dbReference type="PROSITE" id="PS01357">
    <property type="entry name" value="ZF_ZZ_1"/>
    <property type="match status" value="1"/>
</dbReference>
<keyword evidence="10" id="KW-1185">Reference proteome</keyword>
<evidence type="ECO:0000313" key="10">
    <source>
        <dbReference type="Proteomes" id="UP000001645"/>
    </source>
</evidence>
<proteinExistence type="predicted"/>
<dbReference type="SUPFAM" id="SSF57850">
    <property type="entry name" value="RING/U-box"/>
    <property type="match status" value="1"/>
</dbReference>
<evidence type="ECO:0000259" key="8">
    <source>
        <dbReference type="PROSITE" id="PS50135"/>
    </source>
</evidence>
<dbReference type="PROSITE" id="PS50135">
    <property type="entry name" value="ZF_ZZ_2"/>
    <property type="match status" value="1"/>
</dbReference>
<dbReference type="PANTHER" id="PTHR12268:SF13">
    <property type="entry name" value="E3 UBIQUITIN-PROTEIN LIGASE KCMF1"/>
    <property type="match status" value="1"/>
</dbReference>
<reference evidence="9" key="2">
    <citation type="submission" date="2025-08" db="UniProtKB">
        <authorList>
            <consortium name="Ensembl"/>
        </authorList>
    </citation>
    <scope>IDENTIFICATION</scope>
</reference>
<dbReference type="Ensembl" id="ENSMGAT00000027090.1">
    <property type="protein sequence ID" value="ENSMGAP00000027331.1"/>
    <property type="gene ID" value="ENSMGAG00000017704.1"/>
</dbReference>
<dbReference type="InterPro" id="IPR000433">
    <property type="entry name" value="Znf_ZZ"/>
</dbReference>
<reference evidence="9" key="3">
    <citation type="submission" date="2025-09" db="UniProtKB">
        <authorList>
            <consortium name="Ensembl"/>
        </authorList>
    </citation>
    <scope>IDENTIFICATION</scope>
</reference>
<dbReference type="PANTHER" id="PTHR12268">
    <property type="entry name" value="E3 UBIQUITIN-PROTEIN LIGASE KCMF1"/>
    <property type="match status" value="1"/>
</dbReference>
<dbReference type="GeneTree" id="ENSGT00510000047171"/>
<reference evidence="9" key="1">
    <citation type="journal article" date="2010" name="PLoS Biol.">
        <title>Multi-platform next-generation sequencing of the domestic turkey (Meleagris gallopavo): genome assembly and analysis.</title>
        <authorList>
            <person name="Dalloul R.A."/>
            <person name="Long J.A."/>
            <person name="Zimin A.V."/>
            <person name="Aslam L."/>
            <person name="Beal K."/>
            <person name="Blomberg L.A."/>
            <person name="Bouffard P."/>
            <person name="Burt D.W."/>
            <person name="Crasta O."/>
            <person name="Crooijmans R.P."/>
            <person name="Cooper K."/>
            <person name="Coulombe R.A."/>
            <person name="De S."/>
            <person name="Delany M.E."/>
            <person name="Dodgson J.B."/>
            <person name="Dong J.J."/>
            <person name="Evans C."/>
            <person name="Frederickson K.M."/>
            <person name="Flicek P."/>
            <person name="Florea L."/>
            <person name="Folkerts O."/>
            <person name="Groenen M.A."/>
            <person name="Harkins T.T."/>
            <person name="Herrero J."/>
            <person name="Hoffmann S."/>
            <person name="Megens H.J."/>
            <person name="Jiang A."/>
            <person name="de Jong P."/>
            <person name="Kaiser P."/>
            <person name="Kim H."/>
            <person name="Kim K.W."/>
            <person name="Kim S."/>
            <person name="Langenberger D."/>
            <person name="Lee M.K."/>
            <person name="Lee T."/>
            <person name="Mane S."/>
            <person name="Marcais G."/>
            <person name="Marz M."/>
            <person name="McElroy A.P."/>
            <person name="Modise T."/>
            <person name="Nefedov M."/>
            <person name="Notredame C."/>
            <person name="Paton I.R."/>
            <person name="Payne W.S."/>
            <person name="Pertea G."/>
            <person name="Prickett D."/>
            <person name="Puiu D."/>
            <person name="Qioa D."/>
            <person name="Raineri E."/>
            <person name="Ruffier M."/>
            <person name="Salzberg S.L."/>
            <person name="Schatz M.C."/>
            <person name="Scheuring C."/>
            <person name="Schmidt C.J."/>
            <person name="Schroeder S."/>
            <person name="Searle S.M."/>
            <person name="Smith E.J."/>
            <person name="Smith J."/>
            <person name="Sonstegard T.S."/>
            <person name="Stadler P.F."/>
            <person name="Tafer H."/>
            <person name="Tu Z.J."/>
            <person name="Van Tassell C.P."/>
            <person name="Vilella A.J."/>
            <person name="Williams K.P."/>
            <person name="Yorke J.A."/>
            <person name="Zhang L."/>
            <person name="Zhang H.B."/>
            <person name="Zhang X."/>
            <person name="Zhang Y."/>
            <person name="Reed K.M."/>
        </authorList>
    </citation>
    <scope>NUCLEOTIDE SEQUENCE [LARGE SCALE GENOMIC DNA]</scope>
</reference>
<keyword evidence="4" id="KW-0479">Metal-binding</keyword>
<dbReference type="CDD" id="cd02338">
    <property type="entry name" value="ZZ_PCMF_like"/>
    <property type="match status" value="1"/>
</dbReference>
<evidence type="ECO:0000256" key="5">
    <source>
        <dbReference type="ARBA" id="ARBA00022771"/>
    </source>
</evidence>
<keyword evidence="6" id="KW-0862">Zinc</keyword>
<evidence type="ECO:0000256" key="4">
    <source>
        <dbReference type="ARBA" id="ARBA00022723"/>
    </source>
</evidence>
<protein>
    <recommendedName>
        <fullName evidence="2">RING-type E3 ubiquitin transferase</fullName>
        <ecNumber evidence="2">2.3.2.27</ecNumber>
    </recommendedName>
</protein>
<evidence type="ECO:0000256" key="3">
    <source>
        <dbReference type="ARBA" id="ARBA00022679"/>
    </source>
</evidence>